<organism evidence="1 2">
    <name type="scientific">Oedothorax gibbosus</name>
    <dbReference type="NCBI Taxonomy" id="931172"/>
    <lineage>
        <taxon>Eukaryota</taxon>
        <taxon>Metazoa</taxon>
        <taxon>Ecdysozoa</taxon>
        <taxon>Arthropoda</taxon>
        <taxon>Chelicerata</taxon>
        <taxon>Arachnida</taxon>
        <taxon>Araneae</taxon>
        <taxon>Araneomorphae</taxon>
        <taxon>Entelegynae</taxon>
        <taxon>Araneoidea</taxon>
        <taxon>Linyphiidae</taxon>
        <taxon>Erigoninae</taxon>
        <taxon>Oedothorax</taxon>
    </lineage>
</organism>
<dbReference type="EMBL" id="JAFNEN010000232">
    <property type="protein sequence ID" value="KAG8188728.1"/>
    <property type="molecule type" value="Genomic_DNA"/>
</dbReference>
<gene>
    <name evidence="1" type="ORF">JTE90_023073</name>
</gene>
<proteinExistence type="predicted"/>
<dbReference type="AlphaFoldDB" id="A0AAV6UYP3"/>
<reference evidence="1 2" key="1">
    <citation type="journal article" date="2022" name="Nat. Ecol. Evol.">
        <title>A masculinizing supergene underlies an exaggerated male reproductive morph in a spider.</title>
        <authorList>
            <person name="Hendrickx F."/>
            <person name="De Corte Z."/>
            <person name="Sonet G."/>
            <person name="Van Belleghem S.M."/>
            <person name="Kostlbacher S."/>
            <person name="Vangestel C."/>
        </authorList>
    </citation>
    <scope>NUCLEOTIDE SEQUENCE [LARGE SCALE GENOMIC DNA]</scope>
    <source>
        <strain evidence="1">W744_W776</strain>
    </source>
</reference>
<evidence type="ECO:0000313" key="1">
    <source>
        <dbReference type="EMBL" id="KAG8188728.1"/>
    </source>
</evidence>
<evidence type="ECO:0000313" key="2">
    <source>
        <dbReference type="Proteomes" id="UP000827092"/>
    </source>
</evidence>
<name>A0AAV6UYP3_9ARAC</name>
<comment type="caution">
    <text evidence="1">The sequence shown here is derived from an EMBL/GenBank/DDBJ whole genome shotgun (WGS) entry which is preliminary data.</text>
</comment>
<dbReference type="Proteomes" id="UP000827092">
    <property type="component" value="Unassembled WGS sequence"/>
</dbReference>
<keyword evidence="2" id="KW-1185">Reference proteome</keyword>
<accession>A0AAV6UYP3</accession>
<sequence>MDFVPKDHLSVSRCLFHGCFLCYDANVVNPISRIKMGVLFRQTAEMTEKPRTAGYQVLEKWEHEFQKDKKSDPQLKPFLESHELQDRLNPRDAFFGGRSNAIQLFYEGNAKYSFIDFTS</sequence>
<protein>
    <submittedName>
        <fullName evidence="1">Uncharacterized protein</fullName>
    </submittedName>
</protein>